<dbReference type="EC" id="3.1.21.3" evidence="4"/>
<feature type="region of interest" description="Disordered" evidence="3">
    <location>
        <begin position="440"/>
        <end position="477"/>
    </location>
</feature>
<keyword evidence="1" id="KW-0680">Restriction system</keyword>
<dbReference type="Gene3D" id="3.90.220.20">
    <property type="entry name" value="DNA methylase specificity domains"/>
    <property type="match status" value="2"/>
</dbReference>
<dbReference type="Proteomes" id="UP001251524">
    <property type="component" value="Unassembled WGS sequence"/>
</dbReference>
<comment type="caution">
    <text evidence="4">The sequence shown here is derived from an EMBL/GenBank/DDBJ whole genome shotgun (WGS) entry which is preliminary data.</text>
</comment>
<evidence type="ECO:0000256" key="2">
    <source>
        <dbReference type="ARBA" id="ARBA00023125"/>
    </source>
</evidence>
<dbReference type="GO" id="GO:0009035">
    <property type="term" value="F:type I site-specific deoxyribonuclease activity"/>
    <property type="evidence" value="ECO:0007669"/>
    <property type="project" value="UniProtKB-EC"/>
</dbReference>
<keyword evidence="4" id="KW-0378">Hydrolase</keyword>
<dbReference type="RefSeq" id="WP_310060831.1">
    <property type="nucleotide sequence ID" value="NZ_JAVDVY010000001.1"/>
</dbReference>
<name>A0ABU1WAW8_9GAMM</name>
<accession>A0ABU1WAW8</accession>
<dbReference type="Gene3D" id="1.10.287.1120">
    <property type="entry name" value="Bipartite methylase S protein"/>
    <property type="match status" value="1"/>
</dbReference>
<dbReference type="CDD" id="cd16961">
    <property type="entry name" value="RMtype1_S_TRD-CR_like"/>
    <property type="match status" value="1"/>
</dbReference>
<dbReference type="InterPro" id="IPR044946">
    <property type="entry name" value="Restrct_endonuc_typeI_TRD_sf"/>
</dbReference>
<sequence length="477" mass="53664">MIAGLKPYAKSKDSGVAWLGGVPAHWSVLPNRAVFSEVKARDNDNEQMLSVTIKRGVIEQRQLLSDSSKKDSSRLDKSAYKLVCPGDVAYNKMRAWQGAVGVSELRGIVSPAYVVMRPIGEPIPRYFHYLLRTPAFAKEAERWSYGITSDMWSLRPEHFKLIYCCVPPKGEQAAIVRFLDHADRRIRRAIQAKQKLIKLLEEQKQVIIQRAVTRGLDPCVRLKPSGVEWLDEVPAHWEVVALKRVLRRLIDCEHKTAPYVDDSHLRVVRTAAVRNGLLRLAGTYGTTSDGFRDWTRRGLPEPGDVIFTREAPVGEACVVPEGVRVCLGQRTVLMKVNRERYEPQFLVRMIYAGPPAARIRVASQGSTVGHFNMDDIGSMAIFAPPIDEQRLLLRYIAEQTEPFDNAENQVRREVELLREYRTRLITDVVTGKLDVREATARLSEVDEGADEEPDEDPVGETEAGMEPDPAEAGDLST</sequence>
<dbReference type="SUPFAM" id="SSF116734">
    <property type="entry name" value="DNA methylase specificity domain"/>
    <property type="match status" value="2"/>
</dbReference>
<evidence type="ECO:0000256" key="3">
    <source>
        <dbReference type="SAM" id="MobiDB-lite"/>
    </source>
</evidence>
<keyword evidence="5" id="KW-1185">Reference proteome</keyword>
<evidence type="ECO:0000313" key="4">
    <source>
        <dbReference type="EMBL" id="MDR7134520.1"/>
    </source>
</evidence>
<evidence type="ECO:0000256" key="1">
    <source>
        <dbReference type="ARBA" id="ARBA00022747"/>
    </source>
</evidence>
<keyword evidence="2" id="KW-0238">DNA-binding</keyword>
<protein>
    <submittedName>
        <fullName evidence="4">Type I restriction enzyme S subunit</fullName>
        <ecNumber evidence="4">3.1.21.3</ecNumber>
    </submittedName>
</protein>
<dbReference type="InterPro" id="IPR051212">
    <property type="entry name" value="Type-I_RE_S_subunit"/>
</dbReference>
<dbReference type="EMBL" id="JAVDVY010000001">
    <property type="protein sequence ID" value="MDR7134520.1"/>
    <property type="molecule type" value="Genomic_DNA"/>
</dbReference>
<proteinExistence type="predicted"/>
<evidence type="ECO:0000313" key="5">
    <source>
        <dbReference type="Proteomes" id="UP001251524"/>
    </source>
</evidence>
<reference evidence="4 5" key="1">
    <citation type="submission" date="2023-07" db="EMBL/GenBank/DDBJ databases">
        <title>Sorghum-associated microbial communities from plants grown in Nebraska, USA.</title>
        <authorList>
            <person name="Schachtman D."/>
        </authorList>
    </citation>
    <scope>NUCLEOTIDE SEQUENCE [LARGE SCALE GENOMIC DNA]</scope>
    <source>
        <strain evidence="4 5">BE198</strain>
    </source>
</reference>
<feature type="compositionally biased region" description="Acidic residues" evidence="3">
    <location>
        <begin position="445"/>
        <end position="471"/>
    </location>
</feature>
<organism evidence="4 5">
    <name type="scientific">Lysobacter niastensis</name>
    <dbReference type="NCBI Taxonomy" id="380629"/>
    <lineage>
        <taxon>Bacteria</taxon>
        <taxon>Pseudomonadati</taxon>
        <taxon>Pseudomonadota</taxon>
        <taxon>Gammaproteobacteria</taxon>
        <taxon>Lysobacterales</taxon>
        <taxon>Lysobacteraceae</taxon>
        <taxon>Lysobacter</taxon>
    </lineage>
</organism>
<dbReference type="PANTHER" id="PTHR43140">
    <property type="entry name" value="TYPE-1 RESTRICTION ENZYME ECOKI SPECIFICITY PROTEIN"/>
    <property type="match status" value="1"/>
</dbReference>
<dbReference type="PANTHER" id="PTHR43140:SF1">
    <property type="entry name" value="TYPE I RESTRICTION ENZYME ECOKI SPECIFICITY SUBUNIT"/>
    <property type="match status" value="1"/>
</dbReference>
<gene>
    <name evidence="4" type="ORF">J2X06_001704</name>
</gene>